<sequence>MTNIYRYANFMVVPDFYQHYLKSISTNNIEIMKGSHQYDKDIYYLIQGNATNLARLDDYWLDKFGLMEYREHFLRYDPQQVLDHIFETSQASNKTSDQDSVYSFINYAYLGDGINKACGSLGGVERALHIIPVAQ</sequence>
<dbReference type="Proteomes" id="UP000193560">
    <property type="component" value="Unassembled WGS sequence"/>
</dbReference>
<dbReference type="EMBL" id="MCGE01000021">
    <property type="protein sequence ID" value="ORZ11503.1"/>
    <property type="molecule type" value="Genomic_DNA"/>
</dbReference>
<proteinExistence type="predicted"/>
<dbReference type="AlphaFoldDB" id="A0A1X2I886"/>
<reference evidence="1 2" key="1">
    <citation type="submission" date="2016-07" db="EMBL/GenBank/DDBJ databases">
        <title>Pervasive Adenine N6-methylation of Active Genes in Fungi.</title>
        <authorList>
            <consortium name="DOE Joint Genome Institute"/>
            <person name="Mondo S.J."/>
            <person name="Dannebaum R.O."/>
            <person name="Kuo R.C."/>
            <person name="Labutti K."/>
            <person name="Haridas S."/>
            <person name="Kuo A."/>
            <person name="Salamov A."/>
            <person name="Ahrendt S.R."/>
            <person name="Lipzen A."/>
            <person name="Sullivan W."/>
            <person name="Andreopoulos W.B."/>
            <person name="Clum A."/>
            <person name="Lindquist E."/>
            <person name="Daum C."/>
            <person name="Ramamoorthy G.K."/>
            <person name="Gryganskyi A."/>
            <person name="Culley D."/>
            <person name="Magnuson J.K."/>
            <person name="James T.Y."/>
            <person name="O'Malley M.A."/>
            <person name="Stajich J.E."/>
            <person name="Spatafora J.W."/>
            <person name="Visel A."/>
            <person name="Grigoriev I.V."/>
        </authorList>
    </citation>
    <scope>NUCLEOTIDE SEQUENCE [LARGE SCALE GENOMIC DNA]</scope>
    <source>
        <strain evidence="1 2">NRRL 1336</strain>
    </source>
</reference>
<comment type="caution">
    <text evidence="1">The sequence shown here is derived from an EMBL/GenBank/DDBJ whole genome shotgun (WGS) entry which is preliminary data.</text>
</comment>
<accession>A0A1X2I886</accession>
<gene>
    <name evidence="1" type="ORF">BCR42DRAFT_395163</name>
</gene>
<protein>
    <submittedName>
        <fullName evidence="1">Uncharacterized protein</fullName>
    </submittedName>
</protein>
<keyword evidence="2" id="KW-1185">Reference proteome</keyword>
<organism evidence="1 2">
    <name type="scientific">Absidia repens</name>
    <dbReference type="NCBI Taxonomy" id="90262"/>
    <lineage>
        <taxon>Eukaryota</taxon>
        <taxon>Fungi</taxon>
        <taxon>Fungi incertae sedis</taxon>
        <taxon>Mucoromycota</taxon>
        <taxon>Mucoromycotina</taxon>
        <taxon>Mucoromycetes</taxon>
        <taxon>Mucorales</taxon>
        <taxon>Cunninghamellaceae</taxon>
        <taxon>Absidia</taxon>
    </lineage>
</organism>
<name>A0A1X2I886_9FUNG</name>
<evidence type="ECO:0000313" key="2">
    <source>
        <dbReference type="Proteomes" id="UP000193560"/>
    </source>
</evidence>
<evidence type="ECO:0000313" key="1">
    <source>
        <dbReference type="EMBL" id="ORZ11503.1"/>
    </source>
</evidence>